<dbReference type="PATRIC" id="fig|213810.4.peg.760"/>
<dbReference type="HAMAP" id="MF_01820">
    <property type="entry name" value="GTPase_RsgA"/>
    <property type="match status" value="1"/>
</dbReference>
<evidence type="ECO:0000259" key="12">
    <source>
        <dbReference type="PROSITE" id="PS51721"/>
    </source>
</evidence>
<dbReference type="NCBIfam" id="TIGR00157">
    <property type="entry name" value="ribosome small subunit-dependent GTPase A"/>
    <property type="match status" value="1"/>
</dbReference>
<dbReference type="SUPFAM" id="SSF52540">
    <property type="entry name" value="P-loop containing nucleoside triphosphate hydrolases"/>
    <property type="match status" value="1"/>
</dbReference>
<dbReference type="KEGG" id="rch:RUM_08450"/>
<dbReference type="GO" id="GO:0042274">
    <property type="term" value="P:ribosomal small subunit biogenesis"/>
    <property type="evidence" value="ECO:0007669"/>
    <property type="project" value="UniProtKB-UniRule"/>
</dbReference>
<dbReference type="Gene3D" id="2.40.50.140">
    <property type="entry name" value="Nucleic acid-binding proteins"/>
    <property type="match status" value="1"/>
</dbReference>
<feature type="binding site" evidence="10">
    <location>
        <position position="259"/>
    </location>
    <ligand>
        <name>Zn(2+)</name>
        <dbReference type="ChEBI" id="CHEBI:29105"/>
    </ligand>
</feature>
<feature type="binding site" evidence="10">
    <location>
        <position position="257"/>
    </location>
    <ligand>
        <name>Zn(2+)</name>
        <dbReference type="ChEBI" id="CHEBI:29105"/>
    </ligand>
</feature>
<reference evidence="13" key="2">
    <citation type="submission" date="2010-03" db="EMBL/GenBank/DDBJ databases">
        <authorList>
            <person name="Pajon A."/>
        </authorList>
    </citation>
    <scope>NUCLEOTIDE SEQUENCE</scope>
    <source>
        <strain evidence="13">Type strain: 18P13</strain>
    </source>
</reference>
<dbReference type="GO" id="GO:0005525">
    <property type="term" value="F:GTP binding"/>
    <property type="evidence" value="ECO:0007669"/>
    <property type="project" value="UniProtKB-UniRule"/>
</dbReference>
<organism evidence="13 14">
    <name type="scientific">Ruminococcus champanellensis (strain DSM 18848 / JCM 17042 / KCTC 15320 / 18P13)</name>
    <dbReference type="NCBI Taxonomy" id="213810"/>
    <lineage>
        <taxon>Bacteria</taxon>
        <taxon>Bacillati</taxon>
        <taxon>Bacillota</taxon>
        <taxon>Clostridia</taxon>
        <taxon>Eubacteriales</taxon>
        <taxon>Oscillospiraceae</taxon>
        <taxon>Ruminococcus</taxon>
    </lineage>
</organism>
<keyword evidence="3 10" id="KW-0479">Metal-binding</keyword>
<dbReference type="GO" id="GO:0019843">
    <property type="term" value="F:rRNA binding"/>
    <property type="evidence" value="ECO:0007669"/>
    <property type="project" value="UniProtKB-KW"/>
</dbReference>
<keyword evidence="6 10" id="KW-0378">Hydrolase</keyword>
<feature type="domain" description="CP-type G" evidence="12">
    <location>
        <begin position="70"/>
        <end position="225"/>
    </location>
</feature>
<comment type="subunit">
    <text evidence="10">Monomer. Associates with 30S ribosomal subunit, binds 16S rRNA.</text>
</comment>
<keyword evidence="5 10" id="KW-0547">Nucleotide-binding</keyword>
<dbReference type="InterPro" id="IPR004881">
    <property type="entry name" value="Ribosome_biogen_GTPase_RsgA"/>
</dbReference>
<keyword evidence="7 10" id="KW-0862">Zinc</keyword>
<evidence type="ECO:0000256" key="2">
    <source>
        <dbReference type="ARBA" id="ARBA00022517"/>
    </source>
</evidence>
<dbReference type="GO" id="GO:0046872">
    <property type="term" value="F:metal ion binding"/>
    <property type="evidence" value="ECO:0007669"/>
    <property type="project" value="UniProtKB-KW"/>
</dbReference>
<reference evidence="13" key="1">
    <citation type="submission" date="2010-03" db="EMBL/GenBank/DDBJ databases">
        <title>The genome sequence of Ruminococcus sp. 18P13.</title>
        <authorList>
            <consortium name="metaHIT consortium -- http://www.metahit.eu/"/>
            <person name="Pajon A."/>
            <person name="Turner K."/>
            <person name="Parkhill J."/>
            <person name="Bernalier A."/>
        </authorList>
    </citation>
    <scope>NUCLEOTIDE SEQUENCE [LARGE SCALE GENOMIC DNA]</scope>
    <source>
        <strain evidence="13">Type strain: 18P13</strain>
    </source>
</reference>
<evidence type="ECO:0000313" key="13">
    <source>
        <dbReference type="EMBL" id="CBL17025.1"/>
    </source>
</evidence>
<evidence type="ECO:0000313" key="14">
    <source>
        <dbReference type="Proteomes" id="UP000007054"/>
    </source>
</evidence>
<dbReference type="SUPFAM" id="SSF50249">
    <property type="entry name" value="Nucleic acid-binding proteins"/>
    <property type="match status" value="1"/>
</dbReference>
<comment type="similarity">
    <text evidence="10">Belongs to the TRAFAC class YlqF/YawG GTPase family. RsgA subfamily.</text>
</comment>
<dbReference type="STRING" id="213810.RUM_08450"/>
<dbReference type="InterPro" id="IPR027417">
    <property type="entry name" value="P-loop_NTPase"/>
</dbReference>
<dbReference type="InterPro" id="IPR031944">
    <property type="entry name" value="RsgA_N"/>
</dbReference>
<dbReference type="RefSeq" id="WP_015557932.1">
    <property type="nucleotide sequence ID" value="NC_021039.1"/>
</dbReference>
<comment type="function">
    <text evidence="10">One of several proteins that assist in the late maturation steps of the functional core of the 30S ribosomal subunit. Helps release RbfA from mature subunits. May play a role in the assembly of ribosomal proteins into the subunit. Circularly permuted GTPase that catalyzes slow GTP hydrolysis, GTPase activity is stimulated by the 30S ribosomal subunit.</text>
</comment>
<proteinExistence type="inferred from homology"/>
<keyword evidence="1 10" id="KW-0963">Cytoplasm</keyword>
<evidence type="ECO:0000256" key="7">
    <source>
        <dbReference type="ARBA" id="ARBA00022833"/>
    </source>
</evidence>
<dbReference type="GeneID" id="83155625"/>
<dbReference type="PROSITE" id="PS51721">
    <property type="entry name" value="G_CP"/>
    <property type="match status" value="1"/>
</dbReference>
<dbReference type="Proteomes" id="UP000007054">
    <property type="component" value="Chromosome"/>
</dbReference>
<evidence type="ECO:0000256" key="1">
    <source>
        <dbReference type="ARBA" id="ARBA00022490"/>
    </source>
</evidence>
<gene>
    <name evidence="10" type="primary">rsgA</name>
    <name evidence="13" type="ordered locus">RUM_08450</name>
</gene>
<dbReference type="InterPro" id="IPR010914">
    <property type="entry name" value="RsgA_GTPase_dom"/>
</dbReference>
<keyword evidence="8 10" id="KW-0694">RNA-binding</keyword>
<feature type="domain" description="EngC GTPase" evidence="11">
    <location>
        <begin position="79"/>
        <end position="223"/>
    </location>
</feature>
<dbReference type="Pfam" id="PF16745">
    <property type="entry name" value="RsgA_N"/>
    <property type="match status" value="1"/>
</dbReference>
<keyword evidence="9 10" id="KW-0342">GTP-binding</keyword>
<keyword evidence="2 10" id="KW-0690">Ribosome biogenesis</keyword>
<dbReference type="CDD" id="cd01854">
    <property type="entry name" value="YjeQ_EngC"/>
    <property type="match status" value="1"/>
</dbReference>
<dbReference type="Pfam" id="PF03193">
    <property type="entry name" value="RsgA_GTPase"/>
    <property type="match status" value="1"/>
</dbReference>
<keyword evidence="14" id="KW-1185">Reference proteome</keyword>
<evidence type="ECO:0000256" key="6">
    <source>
        <dbReference type="ARBA" id="ARBA00022801"/>
    </source>
</evidence>
<dbReference type="PANTHER" id="PTHR32120">
    <property type="entry name" value="SMALL RIBOSOMAL SUBUNIT BIOGENESIS GTPASE RSGA"/>
    <property type="match status" value="1"/>
</dbReference>
<comment type="subcellular location">
    <subcellularLocation>
        <location evidence="10">Cytoplasm</location>
    </subcellularLocation>
</comment>
<dbReference type="EC" id="3.6.1.-" evidence="10"/>
<dbReference type="Gene3D" id="3.40.50.300">
    <property type="entry name" value="P-loop containing nucleotide triphosphate hydrolases"/>
    <property type="match status" value="1"/>
</dbReference>
<evidence type="ECO:0000256" key="8">
    <source>
        <dbReference type="ARBA" id="ARBA00022884"/>
    </source>
</evidence>
<protein>
    <recommendedName>
        <fullName evidence="10">Small ribosomal subunit biogenesis GTPase RsgA</fullName>
        <ecNumber evidence="10">3.6.1.-</ecNumber>
    </recommendedName>
</protein>
<evidence type="ECO:0000256" key="9">
    <source>
        <dbReference type="ARBA" id="ARBA00023134"/>
    </source>
</evidence>
<dbReference type="AlphaFoldDB" id="D4LBN0"/>
<evidence type="ECO:0000259" key="11">
    <source>
        <dbReference type="PROSITE" id="PS50936"/>
    </source>
</evidence>
<sequence length="302" mass="33482">MQTRIDPMQTGSVLTGTIIKAIGGLYTVESPSGVFDFRARGIFRNRGQSPMVGDRVQVKNGVIDQLLPRKNNLIRPPLANLDQLLFVVSMYKPAPNLLLLDKFIAIAEYKQITPILVVTKADLEDPAPLVEIYQKAGIPVYVVEYAIPRTVDAVAACLRGKVSAFTGNSGAGKSTLLNAIDASLQLETGSISEKLGRGRHTTRHAQLYPVQGGGYVADTPGFSTFETNQYDIIRKEELAGCFREFAPYLGQCRFQDCCHTAERNCALRQAVEDGEIPRSRYESYCRMFEEAKGLKEWELKKN</sequence>
<evidence type="ECO:0000256" key="3">
    <source>
        <dbReference type="ARBA" id="ARBA00022723"/>
    </source>
</evidence>
<dbReference type="HOGENOM" id="CLU_033617_2_1_9"/>
<feature type="binding site" evidence="10">
    <location>
        <begin position="167"/>
        <end position="175"/>
    </location>
    <ligand>
        <name>GTP</name>
        <dbReference type="ChEBI" id="CHEBI:37565"/>
    </ligand>
</feature>
<dbReference type="GO" id="GO:0003924">
    <property type="term" value="F:GTPase activity"/>
    <property type="evidence" value="ECO:0007669"/>
    <property type="project" value="UniProtKB-UniRule"/>
</dbReference>
<dbReference type="GO" id="GO:0005737">
    <property type="term" value="C:cytoplasm"/>
    <property type="evidence" value="ECO:0007669"/>
    <property type="project" value="UniProtKB-SubCell"/>
</dbReference>
<dbReference type="PROSITE" id="PS50936">
    <property type="entry name" value="ENGC_GTPASE"/>
    <property type="match status" value="1"/>
</dbReference>
<keyword evidence="4 10" id="KW-0699">rRNA-binding</keyword>
<dbReference type="InterPro" id="IPR012340">
    <property type="entry name" value="NA-bd_OB-fold"/>
</dbReference>
<dbReference type="EMBL" id="FP929052">
    <property type="protein sequence ID" value="CBL17025.1"/>
    <property type="molecule type" value="Genomic_DNA"/>
</dbReference>
<comment type="cofactor">
    <cofactor evidence="10">
        <name>Zn(2+)</name>
        <dbReference type="ChEBI" id="CHEBI:29105"/>
    </cofactor>
    <text evidence="10">Binds 1 zinc ion per subunit.</text>
</comment>
<name>D4LBN0_RUMC1</name>
<dbReference type="PANTHER" id="PTHR32120:SF11">
    <property type="entry name" value="SMALL RIBOSOMAL SUBUNIT BIOGENESIS GTPASE RSGA 1, MITOCHONDRIAL-RELATED"/>
    <property type="match status" value="1"/>
</dbReference>
<dbReference type="InterPro" id="IPR030378">
    <property type="entry name" value="G_CP_dom"/>
</dbReference>
<evidence type="ECO:0000256" key="4">
    <source>
        <dbReference type="ARBA" id="ARBA00022730"/>
    </source>
</evidence>
<dbReference type="Gene3D" id="1.10.40.50">
    <property type="entry name" value="Probable gtpase engc, domain 3"/>
    <property type="match status" value="1"/>
</dbReference>
<evidence type="ECO:0000256" key="5">
    <source>
        <dbReference type="ARBA" id="ARBA00022741"/>
    </source>
</evidence>
<feature type="binding site" evidence="10">
    <location>
        <begin position="119"/>
        <end position="122"/>
    </location>
    <ligand>
        <name>GTP</name>
        <dbReference type="ChEBI" id="CHEBI:37565"/>
    </ligand>
</feature>
<feature type="binding site" evidence="10">
    <location>
        <position position="265"/>
    </location>
    <ligand>
        <name>Zn(2+)</name>
        <dbReference type="ChEBI" id="CHEBI:29105"/>
    </ligand>
</feature>
<feature type="binding site" evidence="10">
    <location>
        <position position="252"/>
    </location>
    <ligand>
        <name>Zn(2+)</name>
        <dbReference type="ChEBI" id="CHEBI:29105"/>
    </ligand>
</feature>
<accession>D4LBN0</accession>
<evidence type="ECO:0000256" key="10">
    <source>
        <dbReference type="HAMAP-Rule" id="MF_01820"/>
    </source>
</evidence>